<dbReference type="Proteomes" id="UP001297581">
    <property type="component" value="Unassembled WGS sequence"/>
</dbReference>
<dbReference type="GO" id="GO:0006508">
    <property type="term" value="P:proteolysis"/>
    <property type="evidence" value="ECO:0007669"/>
    <property type="project" value="InterPro"/>
</dbReference>
<proteinExistence type="predicted"/>
<dbReference type="InterPro" id="IPR009045">
    <property type="entry name" value="Zn_M74/Hedgehog-like"/>
</dbReference>
<dbReference type="EMBL" id="JAKUDL010000014">
    <property type="protein sequence ID" value="MCH4296680.1"/>
    <property type="molecule type" value="Genomic_DNA"/>
</dbReference>
<name>A0AAJ1BKP9_9GAMM</name>
<reference evidence="2 3" key="1">
    <citation type="submission" date="2022-02" db="EMBL/GenBank/DDBJ databases">
        <title>The genome sequence of Shewanella sp. 3B26.</title>
        <authorList>
            <person name="Du J."/>
        </authorList>
    </citation>
    <scope>NUCLEOTIDE SEQUENCE [LARGE SCALE GENOMIC DNA]</scope>
    <source>
        <strain evidence="2 3">3B26</strain>
    </source>
</reference>
<keyword evidence="3" id="KW-1185">Reference proteome</keyword>
<dbReference type="GO" id="GO:0008233">
    <property type="term" value="F:peptidase activity"/>
    <property type="evidence" value="ECO:0007669"/>
    <property type="project" value="InterPro"/>
</dbReference>
<evidence type="ECO:0000313" key="3">
    <source>
        <dbReference type="Proteomes" id="UP001297581"/>
    </source>
</evidence>
<sequence>MPVASLGASASLYGISQPQLVNADGFLMRPGTARAYLAMKDAAAADGLQLAITSAYRDFSRQLAIWNGKAEGKRPLFDASGQAVDIKGLGDDEIVSTILIWSALPGCSRHHLGTDLDLYDAAHISRDDLKLDTAEYAAGGPCHALACWLDSNAARFGFFLPYQQGKSGVSPEPWHLSFAPEAEPLIAGFDTAELGRHLKSQPLALKAAVLARLDELVDRYVRFYATPSFTLDDVL</sequence>
<dbReference type="Gene3D" id="3.30.1380.10">
    <property type="match status" value="1"/>
</dbReference>
<gene>
    <name evidence="2" type="ORF">MJ923_20450</name>
</gene>
<dbReference type="RefSeq" id="WP_240592640.1">
    <property type="nucleotide sequence ID" value="NZ_JAKUDL010000014.1"/>
</dbReference>
<dbReference type="CDD" id="cd14847">
    <property type="entry name" value="DD-carboxypeptidase_like"/>
    <property type="match status" value="1"/>
</dbReference>
<dbReference type="AlphaFoldDB" id="A0AAJ1BKP9"/>
<feature type="domain" description="D-alanyl-D-alanine carboxypeptidase-like core" evidence="1">
    <location>
        <begin position="28"/>
        <end position="180"/>
    </location>
</feature>
<evidence type="ECO:0000259" key="1">
    <source>
        <dbReference type="Pfam" id="PF02557"/>
    </source>
</evidence>
<organism evidence="2 3">
    <name type="scientific">Shewanella zhuhaiensis</name>
    <dbReference type="NCBI Taxonomy" id="2919576"/>
    <lineage>
        <taxon>Bacteria</taxon>
        <taxon>Pseudomonadati</taxon>
        <taxon>Pseudomonadota</taxon>
        <taxon>Gammaproteobacteria</taxon>
        <taxon>Alteromonadales</taxon>
        <taxon>Shewanellaceae</taxon>
        <taxon>Shewanella</taxon>
    </lineage>
</organism>
<dbReference type="Pfam" id="PF02557">
    <property type="entry name" value="VanY"/>
    <property type="match status" value="1"/>
</dbReference>
<dbReference type="PANTHER" id="PTHR34385">
    <property type="entry name" value="D-ALANYL-D-ALANINE CARBOXYPEPTIDASE"/>
    <property type="match status" value="1"/>
</dbReference>
<dbReference type="InterPro" id="IPR052179">
    <property type="entry name" value="DD-CPase-like"/>
</dbReference>
<dbReference type="PANTHER" id="PTHR34385:SF1">
    <property type="entry name" value="PEPTIDOGLYCAN L-ALANYL-D-GLUTAMATE ENDOPEPTIDASE CWLK"/>
    <property type="match status" value="1"/>
</dbReference>
<evidence type="ECO:0000313" key="2">
    <source>
        <dbReference type="EMBL" id="MCH4296680.1"/>
    </source>
</evidence>
<dbReference type="SUPFAM" id="SSF55166">
    <property type="entry name" value="Hedgehog/DD-peptidase"/>
    <property type="match status" value="1"/>
</dbReference>
<dbReference type="InterPro" id="IPR003709">
    <property type="entry name" value="VanY-like_core_dom"/>
</dbReference>
<protein>
    <submittedName>
        <fullName evidence="2">M15 family metallopeptidase</fullName>
    </submittedName>
</protein>
<comment type="caution">
    <text evidence="2">The sequence shown here is derived from an EMBL/GenBank/DDBJ whole genome shotgun (WGS) entry which is preliminary data.</text>
</comment>
<accession>A0AAJ1BKP9</accession>